<keyword evidence="1" id="KW-0812">Transmembrane</keyword>
<feature type="transmembrane region" description="Helical" evidence="1">
    <location>
        <begin position="51"/>
        <end position="72"/>
    </location>
</feature>
<comment type="caution">
    <text evidence="2">The sequence shown here is derived from an EMBL/GenBank/DDBJ whole genome shotgun (WGS) entry which is preliminary data.</text>
</comment>
<proteinExistence type="predicted"/>
<keyword evidence="1" id="KW-1133">Transmembrane helix</keyword>
<name>A0A2N4U9Y7_9BURK</name>
<dbReference type="Proteomes" id="UP000234190">
    <property type="component" value="Unassembled WGS sequence"/>
</dbReference>
<accession>A0A2N4U9Y7</accession>
<evidence type="ECO:0000313" key="2">
    <source>
        <dbReference type="EMBL" id="PLC51835.1"/>
    </source>
</evidence>
<feature type="transmembrane region" description="Helical" evidence="1">
    <location>
        <begin position="12"/>
        <end position="31"/>
    </location>
</feature>
<protein>
    <submittedName>
        <fullName evidence="2">Uncharacterized protein</fullName>
    </submittedName>
</protein>
<reference evidence="2 3" key="1">
    <citation type="submission" date="2017-10" db="EMBL/GenBank/DDBJ databases">
        <title>Two draft genome sequences of Pusillimonas sp. strains isolated from a nitrate- and radionuclide-contaminated groundwater in Russia.</title>
        <authorList>
            <person name="Grouzdev D.S."/>
            <person name="Tourova T.P."/>
            <person name="Goeva M.A."/>
            <person name="Babich T.L."/>
            <person name="Sokolova D.S."/>
            <person name="Abdullin R."/>
            <person name="Poltaraus A.B."/>
            <person name="Toshchakov S.V."/>
            <person name="Nazina T.N."/>
        </authorList>
    </citation>
    <scope>NUCLEOTIDE SEQUENCE [LARGE SCALE GENOMIC DNA]</scope>
    <source>
        <strain evidence="2 3">JR1/69-3-13</strain>
    </source>
</reference>
<evidence type="ECO:0000256" key="1">
    <source>
        <dbReference type="SAM" id="Phobius"/>
    </source>
</evidence>
<organism evidence="2 3">
    <name type="scientific">Pollutimonas subterranea</name>
    <dbReference type="NCBI Taxonomy" id="2045210"/>
    <lineage>
        <taxon>Bacteria</taxon>
        <taxon>Pseudomonadati</taxon>
        <taxon>Pseudomonadota</taxon>
        <taxon>Betaproteobacteria</taxon>
        <taxon>Burkholderiales</taxon>
        <taxon>Alcaligenaceae</taxon>
        <taxon>Pollutimonas</taxon>
    </lineage>
</organism>
<feature type="transmembrane region" description="Helical" evidence="1">
    <location>
        <begin position="84"/>
        <end position="104"/>
    </location>
</feature>
<keyword evidence="3" id="KW-1185">Reference proteome</keyword>
<dbReference type="EMBL" id="PDNW01000001">
    <property type="protein sequence ID" value="PLC51835.1"/>
    <property type="molecule type" value="Genomic_DNA"/>
</dbReference>
<evidence type="ECO:0000313" key="3">
    <source>
        <dbReference type="Proteomes" id="UP000234190"/>
    </source>
</evidence>
<gene>
    <name evidence="2" type="ORF">CR159_02105</name>
</gene>
<dbReference type="AlphaFoldDB" id="A0A2N4U9Y7"/>
<sequence>MNAMQSRFSRTFLSMLAGPIIWAAHYLSIYTVNGIACARPALHGTWAGIPVSSWIIIAASLLALVAMALVYLRQRTRMPPMENPGFLPWLAGALSLLSGVAVVWETIPVLLLPACA</sequence>
<keyword evidence="1" id="KW-0472">Membrane</keyword>